<evidence type="ECO:0000256" key="7">
    <source>
        <dbReference type="SAM" id="MobiDB-lite"/>
    </source>
</evidence>
<sequence length="729" mass="78298">MSGARSVVNDIDIDLGQLFGALWRSWVRIICFALIVTVGAFLIATLATPQYRAETRILIEARESPFTRPTNAVADSDRPLLDEEAITSQVEVISSADILRDVARQLNLSERAEFSGSSKSILAKLMVMTGLRRDPSQASLDERVLKEMRERLTVFRVERSRVIVVRFASEDPELAAEVPNRIAAAYLKVQEDAKLASNVGAAQWLEPEIADLSQRVREAEEKVAAYRAQADLFMGQGTAGLATQQLSELATELSRVRVARSAAESRASAVRDALRSGAQVEAMPEVLNAPLVERLRERHAQLSAELADLSTSLLGSHPRIRALNAQISETNQQLRGEMQKVLRSLESEAGAAQAQEQQLLVNVNTLKAETARAEGDEVELRALEREAAAQRALLEAYLTRHREAAARSDRTYLPADARVFARASAPFEPYFPKVLPITVAAFIGSLLLAVIGILLAELFSGRAMRPTHGSPLTPVRQVPMPPVPSRDPEPTGSSYAPTGASAAHYAEAAPADTPSDPEQAPVLPAAAATEQPIQMSIEMVASHLVSSGTIRAIFVSPEGDEAGASSVMVAREIADVGLRVVLLDLTWGGAPSTAMLQSAAYAGITDLLASEAQFADVIHGDLYSDCHVIPVGTADRNRAMKAADRLPIIMASLATAYDIVVVECGPAAAEGIARVDGEACTVVLSLIEPDNAAVLQAVIDLERYGYADLIRVTPKGYLTPPKPRGRSAA</sequence>
<dbReference type="Gene3D" id="3.40.50.300">
    <property type="entry name" value="P-loop containing nucleotide triphosphate hydrolases"/>
    <property type="match status" value="1"/>
</dbReference>
<evidence type="ECO:0000256" key="2">
    <source>
        <dbReference type="ARBA" id="ARBA00022475"/>
    </source>
</evidence>
<dbReference type="InterPro" id="IPR027417">
    <property type="entry name" value="P-loop_NTPase"/>
</dbReference>
<dbReference type="GO" id="GO:0004713">
    <property type="term" value="F:protein tyrosine kinase activity"/>
    <property type="evidence" value="ECO:0007669"/>
    <property type="project" value="TreeGrafter"/>
</dbReference>
<comment type="subcellular location">
    <subcellularLocation>
        <location evidence="1">Cell membrane</location>
        <topology evidence="1">Multi-pass membrane protein</topology>
    </subcellularLocation>
</comment>
<evidence type="ECO:0000256" key="3">
    <source>
        <dbReference type="ARBA" id="ARBA00022692"/>
    </source>
</evidence>
<evidence type="ECO:0000256" key="6">
    <source>
        <dbReference type="SAM" id="Coils"/>
    </source>
</evidence>
<evidence type="ECO:0000256" key="5">
    <source>
        <dbReference type="ARBA" id="ARBA00023136"/>
    </source>
</evidence>
<dbReference type="PANTHER" id="PTHR32309">
    <property type="entry name" value="TYROSINE-PROTEIN KINASE"/>
    <property type="match status" value="1"/>
</dbReference>
<evidence type="ECO:0000256" key="8">
    <source>
        <dbReference type="SAM" id="Phobius"/>
    </source>
</evidence>
<dbReference type="STRING" id="1121003.SAMN03080618_03168"/>
<feature type="domain" description="Polysaccharide chain length determinant N-terminal" evidence="9">
    <location>
        <begin position="12"/>
        <end position="106"/>
    </location>
</feature>
<accession>A0A1I3RXI7</accession>
<dbReference type="InterPro" id="IPR003856">
    <property type="entry name" value="LPS_length_determ_N"/>
</dbReference>
<dbReference type="SUPFAM" id="SSF52540">
    <property type="entry name" value="P-loop containing nucleoside triphosphate hydrolases"/>
    <property type="match status" value="1"/>
</dbReference>
<protein>
    <submittedName>
        <fullName evidence="10">Exopolysaccharide transport protein family</fullName>
    </submittedName>
</protein>
<keyword evidence="3 8" id="KW-0812">Transmembrane</keyword>
<evidence type="ECO:0000256" key="4">
    <source>
        <dbReference type="ARBA" id="ARBA00022989"/>
    </source>
</evidence>
<gene>
    <name evidence="10" type="ORF">SAMN03080618_03168</name>
</gene>
<dbReference type="RefSeq" id="WP_091524335.1">
    <property type="nucleotide sequence ID" value="NZ_FORF01000023.1"/>
</dbReference>
<evidence type="ECO:0000313" key="10">
    <source>
        <dbReference type="EMBL" id="SFJ50099.1"/>
    </source>
</evidence>
<dbReference type="Proteomes" id="UP000242763">
    <property type="component" value="Unassembled WGS sequence"/>
</dbReference>
<reference evidence="11" key="1">
    <citation type="submission" date="2016-10" db="EMBL/GenBank/DDBJ databases">
        <authorList>
            <person name="Varghese N."/>
            <person name="Submissions S."/>
        </authorList>
    </citation>
    <scope>NUCLEOTIDE SEQUENCE [LARGE SCALE GENOMIC DNA]</scope>
    <source>
        <strain evidence="11">DSM 21857</strain>
    </source>
</reference>
<evidence type="ECO:0000259" key="9">
    <source>
        <dbReference type="Pfam" id="PF02706"/>
    </source>
</evidence>
<evidence type="ECO:0000313" key="11">
    <source>
        <dbReference type="Proteomes" id="UP000242763"/>
    </source>
</evidence>
<keyword evidence="6" id="KW-0175">Coiled coil</keyword>
<dbReference type="PANTHER" id="PTHR32309:SF13">
    <property type="entry name" value="FERRIC ENTEROBACTIN TRANSPORT PROTEIN FEPE"/>
    <property type="match status" value="1"/>
</dbReference>
<organism evidence="10 11">
    <name type="scientific">Aquamicrobium aerolatum DSM 21857</name>
    <dbReference type="NCBI Taxonomy" id="1121003"/>
    <lineage>
        <taxon>Bacteria</taxon>
        <taxon>Pseudomonadati</taxon>
        <taxon>Pseudomonadota</taxon>
        <taxon>Alphaproteobacteria</taxon>
        <taxon>Hyphomicrobiales</taxon>
        <taxon>Phyllobacteriaceae</taxon>
        <taxon>Aerobium</taxon>
    </lineage>
</organism>
<dbReference type="OrthoDB" id="7786248at2"/>
<evidence type="ECO:0000256" key="1">
    <source>
        <dbReference type="ARBA" id="ARBA00004651"/>
    </source>
</evidence>
<dbReference type="InterPro" id="IPR050445">
    <property type="entry name" value="Bact_polysacc_biosynth/exp"/>
</dbReference>
<dbReference type="GO" id="GO:0005886">
    <property type="term" value="C:plasma membrane"/>
    <property type="evidence" value="ECO:0007669"/>
    <property type="project" value="UniProtKB-SubCell"/>
</dbReference>
<dbReference type="AlphaFoldDB" id="A0A1I3RXI7"/>
<name>A0A1I3RXI7_9HYPH</name>
<feature type="transmembrane region" description="Helical" evidence="8">
    <location>
        <begin position="434"/>
        <end position="456"/>
    </location>
</feature>
<keyword evidence="11" id="KW-1185">Reference proteome</keyword>
<proteinExistence type="predicted"/>
<keyword evidence="2" id="KW-1003">Cell membrane</keyword>
<feature type="region of interest" description="Disordered" evidence="7">
    <location>
        <begin position="467"/>
        <end position="498"/>
    </location>
</feature>
<keyword evidence="5 8" id="KW-0472">Membrane</keyword>
<dbReference type="Pfam" id="PF02706">
    <property type="entry name" value="Wzz"/>
    <property type="match status" value="1"/>
</dbReference>
<feature type="transmembrane region" description="Helical" evidence="8">
    <location>
        <begin position="26"/>
        <end position="47"/>
    </location>
</feature>
<keyword evidence="4 8" id="KW-1133">Transmembrane helix</keyword>
<dbReference type="EMBL" id="FORF01000023">
    <property type="protein sequence ID" value="SFJ50099.1"/>
    <property type="molecule type" value="Genomic_DNA"/>
</dbReference>
<feature type="coiled-coil region" evidence="6">
    <location>
        <begin position="292"/>
        <end position="400"/>
    </location>
</feature>